<proteinExistence type="inferred from homology"/>
<dbReference type="AlphaFoldDB" id="A0A8J8JXC1"/>
<dbReference type="RefSeq" id="WP_171608156.1">
    <property type="nucleotide sequence ID" value="NZ_WHPF01000008.1"/>
</dbReference>
<gene>
    <name evidence="3" type="ORF">GD597_12130</name>
</gene>
<dbReference type="Gene3D" id="3.10.129.10">
    <property type="entry name" value="Hotdog Thioesterase"/>
    <property type="match status" value="1"/>
</dbReference>
<evidence type="ECO:0000313" key="4">
    <source>
        <dbReference type="Proteomes" id="UP000598971"/>
    </source>
</evidence>
<dbReference type="SUPFAM" id="SSF54637">
    <property type="entry name" value="Thioesterase/thiol ester dehydrase-isomerase"/>
    <property type="match status" value="1"/>
</dbReference>
<keyword evidence="4" id="KW-1185">Reference proteome</keyword>
<sequence>MDRVKVNLPATFPFSTQIAIRITDLNYGGHVGNDVFLSLIHEARQQFLLHYGCSELNFDGYGLILADAALEYKKELSYGDIVKISVAANGFDKYGFDIFYKLEVSKADTIILACKAKTAMLCYDYNNKKLMPISEKTIGLFSSAI</sequence>
<dbReference type="PANTHER" id="PTHR31793">
    <property type="entry name" value="4-HYDROXYBENZOYL-COA THIOESTERASE FAMILY MEMBER"/>
    <property type="match status" value="1"/>
</dbReference>
<comment type="caution">
    <text evidence="3">The sequence shown here is derived from an EMBL/GenBank/DDBJ whole genome shotgun (WGS) entry which is preliminary data.</text>
</comment>
<dbReference type="InterPro" id="IPR050563">
    <property type="entry name" value="4-hydroxybenzoyl-CoA_TE"/>
</dbReference>
<dbReference type="GO" id="GO:0047617">
    <property type="term" value="F:fatty acyl-CoA hydrolase activity"/>
    <property type="evidence" value="ECO:0007669"/>
    <property type="project" value="TreeGrafter"/>
</dbReference>
<organism evidence="3 4">
    <name type="scientific">Limnovirga soli</name>
    <dbReference type="NCBI Taxonomy" id="2656915"/>
    <lineage>
        <taxon>Bacteria</taxon>
        <taxon>Pseudomonadati</taxon>
        <taxon>Bacteroidota</taxon>
        <taxon>Chitinophagia</taxon>
        <taxon>Chitinophagales</taxon>
        <taxon>Chitinophagaceae</taxon>
        <taxon>Limnovirga</taxon>
    </lineage>
</organism>
<dbReference type="InterPro" id="IPR029069">
    <property type="entry name" value="HotDog_dom_sf"/>
</dbReference>
<dbReference type="Pfam" id="PF13279">
    <property type="entry name" value="4HBT_2"/>
    <property type="match status" value="1"/>
</dbReference>
<name>A0A8J8JXC1_9BACT</name>
<dbReference type="CDD" id="cd00586">
    <property type="entry name" value="4HBT"/>
    <property type="match status" value="1"/>
</dbReference>
<reference evidence="3" key="1">
    <citation type="submission" date="2019-10" db="EMBL/GenBank/DDBJ databases">
        <title>Draft genome sequence of Panacibacter sp. KCS-6.</title>
        <authorList>
            <person name="Yim K.J."/>
        </authorList>
    </citation>
    <scope>NUCLEOTIDE SEQUENCE</scope>
    <source>
        <strain evidence="3">KCS-6</strain>
    </source>
</reference>
<accession>A0A8J8JXC1</accession>
<dbReference type="EMBL" id="WHPF01000008">
    <property type="protein sequence ID" value="NNV56211.1"/>
    <property type="molecule type" value="Genomic_DNA"/>
</dbReference>
<protein>
    <submittedName>
        <fullName evidence="3">Thioesterase</fullName>
    </submittedName>
</protein>
<dbReference type="PANTHER" id="PTHR31793:SF27">
    <property type="entry name" value="NOVEL THIOESTERASE SUPERFAMILY DOMAIN AND SAPOSIN A-TYPE DOMAIN CONTAINING PROTEIN (0610012H03RIK)"/>
    <property type="match status" value="1"/>
</dbReference>
<evidence type="ECO:0000256" key="2">
    <source>
        <dbReference type="ARBA" id="ARBA00022801"/>
    </source>
</evidence>
<dbReference type="Proteomes" id="UP000598971">
    <property type="component" value="Unassembled WGS sequence"/>
</dbReference>
<comment type="similarity">
    <text evidence="1">Belongs to the 4-hydroxybenzoyl-CoA thioesterase family.</text>
</comment>
<evidence type="ECO:0000313" key="3">
    <source>
        <dbReference type="EMBL" id="NNV56211.1"/>
    </source>
</evidence>
<keyword evidence="2" id="KW-0378">Hydrolase</keyword>
<evidence type="ECO:0000256" key="1">
    <source>
        <dbReference type="ARBA" id="ARBA00005953"/>
    </source>
</evidence>